<sequence>MDRDPTRKKTFLFGVLLDAHKNTINCSLLRVETRVKVACRRSKASEKETVRGRHELPEVIEPGLYGCANKRGLQRRPLGAVTRLRRRGLGMEAFRPCPVKQIIAGATVYKDDPNSVTLPHFAGEWMGRGKDMEKATMQGCYVGVALVYARNQAL</sequence>
<evidence type="ECO:0000313" key="1">
    <source>
        <dbReference type="EMBL" id="OAA58000.1"/>
    </source>
</evidence>
<evidence type="ECO:0000313" key="2">
    <source>
        <dbReference type="Proteomes" id="UP000076874"/>
    </source>
</evidence>
<dbReference type="EMBL" id="AZHD01000013">
    <property type="protein sequence ID" value="OAA58000.1"/>
    <property type="molecule type" value="Genomic_DNA"/>
</dbReference>
<proteinExistence type="predicted"/>
<dbReference type="Proteomes" id="UP000076874">
    <property type="component" value="Unassembled WGS sequence"/>
</dbReference>
<reference evidence="1 2" key="1">
    <citation type="journal article" date="2016" name="Genome Biol. Evol.">
        <title>Divergent and convergent evolution of fungal pathogenicity.</title>
        <authorList>
            <person name="Shang Y."/>
            <person name="Xiao G."/>
            <person name="Zheng P."/>
            <person name="Cen K."/>
            <person name="Zhan S."/>
            <person name="Wang C."/>
        </authorList>
    </citation>
    <scope>NUCLEOTIDE SEQUENCE [LARGE SCALE GENOMIC DNA]</scope>
    <source>
        <strain evidence="1 2">RCEF 264</strain>
    </source>
</reference>
<organism evidence="1 2">
    <name type="scientific">Niveomyces insectorum RCEF 264</name>
    <dbReference type="NCBI Taxonomy" id="1081102"/>
    <lineage>
        <taxon>Eukaryota</taxon>
        <taxon>Fungi</taxon>
        <taxon>Dikarya</taxon>
        <taxon>Ascomycota</taxon>
        <taxon>Pezizomycotina</taxon>
        <taxon>Sordariomycetes</taxon>
        <taxon>Hypocreomycetidae</taxon>
        <taxon>Hypocreales</taxon>
        <taxon>Cordycipitaceae</taxon>
        <taxon>Niveomyces</taxon>
    </lineage>
</organism>
<name>A0A167QVD4_9HYPO</name>
<gene>
    <name evidence="1" type="ORF">SPI_06885</name>
</gene>
<protein>
    <submittedName>
        <fullName evidence="1">Uncharacterized protein</fullName>
    </submittedName>
</protein>
<keyword evidence="2" id="KW-1185">Reference proteome</keyword>
<accession>A0A167QVD4</accession>
<dbReference type="AlphaFoldDB" id="A0A167QVD4"/>
<dbReference type="STRING" id="1081102.A0A167QVD4"/>
<comment type="caution">
    <text evidence="1">The sequence shown here is derived from an EMBL/GenBank/DDBJ whole genome shotgun (WGS) entry which is preliminary data.</text>
</comment>